<evidence type="ECO:0000313" key="1">
    <source>
        <dbReference type="EMBL" id="PJZ52718.1"/>
    </source>
</evidence>
<dbReference type="EMBL" id="NPDU01000026">
    <property type="protein sequence ID" value="PJZ61738.1"/>
    <property type="molecule type" value="Genomic_DNA"/>
</dbReference>
<comment type="caution">
    <text evidence="1">The sequence shown here is derived from an EMBL/GenBank/DDBJ whole genome shotgun (WGS) entry which is preliminary data.</text>
</comment>
<dbReference type="AlphaFoldDB" id="A0A2M9YME3"/>
<evidence type="ECO:0000313" key="3">
    <source>
        <dbReference type="Proteomes" id="UP000232149"/>
    </source>
</evidence>
<evidence type="ECO:0000313" key="4">
    <source>
        <dbReference type="Proteomes" id="UP000232188"/>
    </source>
</evidence>
<dbReference type="Proteomes" id="UP000232149">
    <property type="component" value="Unassembled WGS sequence"/>
</dbReference>
<organism evidence="1 4">
    <name type="scientific">Leptospira adleri</name>
    <dbReference type="NCBI Taxonomy" id="2023186"/>
    <lineage>
        <taxon>Bacteria</taxon>
        <taxon>Pseudomonadati</taxon>
        <taxon>Spirochaetota</taxon>
        <taxon>Spirochaetia</taxon>
        <taxon>Leptospirales</taxon>
        <taxon>Leptospiraceae</taxon>
        <taxon>Leptospira</taxon>
    </lineage>
</organism>
<reference evidence="3 4" key="1">
    <citation type="submission" date="2017-07" db="EMBL/GenBank/DDBJ databases">
        <title>Leptospira spp. isolated from tropical soils.</title>
        <authorList>
            <person name="Thibeaux R."/>
            <person name="Iraola G."/>
            <person name="Ferres I."/>
            <person name="Bierque E."/>
            <person name="Girault D."/>
            <person name="Soupe-Gilbert M.-E."/>
            <person name="Picardeau M."/>
            <person name="Goarant C."/>
        </authorList>
    </citation>
    <scope>NUCLEOTIDE SEQUENCE [LARGE SCALE GENOMIC DNA]</scope>
    <source>
        <strain evidence="1 4">FH2-B-C1</strain>
        <strain evidence="2 3">FH2-B-D1</strain>
    </source>
</reference>
<keyword evidence="3" id="KW-1185">Reference proteome</keyword>
<evidence type="ECO:0000313" key="2">
    <source>
        <dbReference type="EMBL" id="PJZ61738.1"/>
    </source>
</evidence>
<accession>A0A2M9YME3</accession>
<dbReference type="Proteomes" id="UP000232188">
    <property type="component" value="Unassembled WGS sequence"/>
</dbReference>
<name>A0A2M9YME3_9LEPT</name>
<proteinExistence type="predicted"/>
<protein>
    <submittedName>
        <fullName evidence="1">Uncharacterized protein</fullName>
    </submittedName>
</protein>
<dbReference type="EMBL" id="NPDV01000011">
    <property type="protein sequence ID" value="PJZ52718.1"/>
    <property type="molecule type" value="Genomic_DNA"/>
</dbReference>
<gene>
    <name evidence="2" type="ORF">CH376_11530</name>
    <name evidence="1" type="ORF">CH380_13250</name>
</gene>
<sequence>MRSFRSFFVGIPTKKFTLKIPSLNQDEVAQKTNRRFIFHLVTKWGIFFQKRFPISVLSEFRPRSVF</sequence>